<dbReference type="Gene3D" id="1.20.1720.10">
    <property type="entry name" value="Multidrug resistance protein D"/>
    <property type="match status" value="1"/>
</dbReference>
<feature type="transmembrane region" description="Helical" evidence="5">
    <location>
        <begin position="181"/>
        <end position="199"/>
    </location>
</feature>
<keyword evidence="4 5" id="KW-0472">Membrane</keyword>
<comment type="caution">
    <text evidence="7">The sequence shown here is derived from an EMBL/GenBank/DDBJ whole genome shotgun (WGS) entry which is preliminary data.</text>
</comment>
<dbReference type="GO" id="GO:0005886">
    <property type="term" value="C:plasma membrane"/>
    <property type="evidence" value="ECO:0007669"/>
    <property type="project" value="TreeGrafter"/>
</dbReference>
<feature type="transmembrane region" description="Helical" evidence="5">
    <location>
        <begin position="320"/>
        <end position="339"/>
    </location>
</feature>
<feature type="transmembrane region" description="Helical" evidence="5">
    <location>
        <begin position="142"/>
        <end position="160"/>
    </location>
</feature>
<dbReference type="SUPFAM" id="SSF103473">
    <property type="entry name" value="MFS general substrate transporter"/>
    <property type="match status" value="1"/>
</dbReference>
<keyword evidence="3 5" id="KW-1133">Transmembrane helix</keyword>
<dbReference type="RefSeq" id="XP_060298136.1">
    <property type="nucleotide sequence ID" value="XM_060433783.1"/>
</dbReference>
<organism evidence="7 8">
    <name type="scientific">Lasiosphaeria miniovina</name>
    <dbReference type="NCBI Taxonomy" id="1954250"/>
    <lineage>
        <taxon>Eukaryota</taxon>
        <taxon>Fungi</taxon>
        <taxon>Dikarya</taxon>
        <taxon>Ascomycota</taxon>
        <taxon>Pezizomycotina</taxon>
        <taxon>Sordariomycetes</taxon>
        <taxon>Sordariomycetidae</taxon>
        <taxon>Sordariales</taxon>
        <taxon>Lasiosphaeriaceae</taxon>
        <taxon>Lasiosphaeria</taxon>
    </lineage>
</organism>
<dbReference type="AlphaFoldDB" id="A0AA40E256"/>
<feature type="transmembrane region" description="Helical" evidence="5">
    <location>
        <begin position="387"/>
        <end position="408"/>
    </location>
</feature>
<accession>A0AA40E256</accession>
<feature type="transmembrane region" description="Helical" evidence="5">
    <location>
        <begin position="111"/>
        <end position="130"/>
    </location>
</feature>
<dbReference type="Gene3D" id="1.20.1250.20">
    <property type="entry name" value="MFS general substrate transporter like domains"/>
    <property type="match status" value="1"/>
</dbReference>
<evidence type="ECO:0000256" key="4">
    <source>
        <dbReference type="ARBA" id="ARBA00023136"/>
    </source>
</evidence>
<feature type="transmembrane region" description="Helical" evidence="5">
    <location>
        <begin position="79"/>
        <end position="99"/>
    </location>
</feature>
<feature type="transmembrane region" description="Helical" evidence="5">
    <location>
        <begin position="211"/>
        <end position="234"/>
    </location>
</feature>
<dbReference type="GeneID" id="85317053"/>
<dbReference type="PANTHER" id="PTHR23501">
    <property type="entry name" value="MAJOR FACILITATOR SUPERFAMILY"/>
    <property type="match status" value="1"/>
</dbReference>
<evidence type="ECO:0000256" key="5">
    <source>
        <dbReference type="SAM" id="Phobius"/>
    </source>
</evidence>
<comment type="subcellular location">
    <subcellularLocation>
        <location evidence="1">Membrane</location>
        <topology evidence="1">Multi-pass membrane protein</topology>
    </subcellularLocation>
</comment>
<feature type="transmembrane region" description="Helical" evidence="5">
    <location>
        <begin position="53"/>
        <end position="73"/>
    </location>
</feature>
<keyword evidence="8" id="KW-1185">Reference proteome</keyword>
<feature type="transmembrane region" description="Helical" evidence="5">
    <location>
        <begin position="455"/>
        <end position="474"/>
    </location>
</feature>
<dbReference type="InterPro" id="IPR020846">
    <property type="entry name" value="MFS_dom"/>
</dbReference>
<dbReference type="PROSITE" id="PS50850">
    <property type="entry name" value="MFS"/>
    <property type="match status" value="1"/>
</dbReference>
<evidence type="ECO:0000256" key="2">
    <source>
        <dbReference type="ARBA" id="ARBA00022692"/>
    </source>
</evidence>
<keyword evidence="2 5" id="KW-0812">Transmembrane</keyword>
<dbReference type="Pfam" id="PF07690">
    <property type="entry name" value="MFS_1"/>
    <property type="match status" value="1"/>
</dbReference>
<feature type="transmembrane region" description="Helical" evidence="5">
    <location>
        <begin position="255"/>
        <end position="272"/>
    </location>
</feature>
<evidence type="ECO:0000313" key="7">
    <source>
        <dbReference type="EMBL" id="KAK0722212.1"/>
    </source>
</evidence>
<reference evidence="7" key="1">
    <citation type="submission" date="2023-06" db="EMBL/GenBank/DDBJ databases">
        <title>Genome-scale phylogeny and comparative genomics of the fungal order Sordariales.</title>
        <authorList>
            <consortium name="Lawrence Berkeley National Laboratory"/>
            <person name="Hensen N."/>
            <person name="Bonometti L."/>
            <person name="Westerberg I."/>
            <person name="Brannstrom I.O."/>
            <person name="Guillou S."/>
            <person name="Cros-Aarteil S."/>
            <person name="Calhoun S."/>
            <person name="Haridas S."/>
            <person name="Kuo A."/>
            <person name="Mondo S."/>
            <person name="Pangilinan J."/>
            <person name="Riley R."/>
            <person name="LaButti K."/>
            <person name="Andreopoulos B."/>
            <person name="Lipzen A."/>
            <person name="Chen C."/>
            <person name="Yanf M."/>
            <person name="Daum C."/>
            <person name="Ng V."/>
            <person name="Clum A."/>
            <person name="Steindorff A."/>
            <person name="Ohm R."/>
            <person name="Martin F."/>
            <person name="Silar P."/>
            <person name="Natvig D."/>
            <person name="Lalanne C."/>
            <person name="Gautier V."/>
            <person name="Ament-velasquez S.L."/>
            <person name="Kruys A."/>
            <person name="Hutchinson M.I."/>
            <person name="Powell A.J."/>
            <person name="Barry K."/>
            <person name="Miller A.N."/>
            <person name="Grigoriev I.V."/>
            <person name="Debuchy R."/>
            <person name="Gladieux P."/>
            <person name="Thoren M.H."/>
            <person name="Johannesson H."/>
        </authorList>
    </citation>
    <scope>NUCLEOTIDE SEQUENCE</scope>
    <source>
        <strain evidence="7">SMH2392-1A</strain>
    </source>
</reference>
<dbReference type="PANTHER" id="PTHR23501:SF43">
    <property type="entry name" value="MULTIDRUG TRANSPORTER, PUTATIVE (AFU_ORTHOLOGUE AFUA_6G03040)-RELATED"/>
    <property type="match status" value="1"/>
</dbReference>
<feature type="transmembrane region" description="Helical" evidence="5">
    <location>
        <begin position="292"/>
        <end position="313"/>
    </location>
</feature>
<sequence>MLDTSIVATSLHTIAAEFQELERINWVPLAYTLTFLSCAVLFARISDVVGRRAAFLTAYIIFIVFSLACGWAKSLDQLVAFRALQGIGGSGLYSITMIVMPELTPDGKKKIIAGIVGIVLATAGVLGPVLGGVLTQYASWRWVFWINGPIGGVSAMLFYLSWPEKKYLPPLERRLWREVDFLGSFLLVASAVLIVFSFQNSGSEGGTWREAVFIAPLVTGVASLVALFAWQFYLERRWGDKMAAAIPLALLRNKAFTAGMLTTMAAGFPYMLSVYVFPIRFQIVNGKSALDAGLMLLPMLAATAVGSALGGFFNDKKNRLAETMVAACIMMIIGCALETTASSDPSLEPKVLGFLVFIGLGFGLSATGSTMLAATESTIQEHASAQGLVAQVRILGGSIGIAASSAILGVKSKAAVEAGAVSASQLSHVSSEAASVSPEQWAVIRGVYTDTLKEGMTVGCIVLAAGVVASLFVYSRSRVPIEEKFRQRYREEAERRQRTAAKPLSPYVPAEAVV</sequence>
<protein>
    <submittedName>
        <fullName evidence="7">Major facilitator superfamily domain-containing protein</fullName>
    </submittedName>
</protein>
<evidence type="ECO:0000259" key="6">
    <source>
        <dbReference type="PROSITE" id="PS50850"/>
    </source>
</evidence>
<dbReference type="InterPro" id="IPR011701">
    <property type="entry name" value="MFS"/>
</dbReference>
<feature type="transmembrane region" description="Helical" evidence="5">
    <location>
        <begin position="351"/>
        <end position="375"/>
    </location>
</feature>
<evidence type="ECO:0000256" key="1">
    <source>
        <dbReference type="ARBA" id="ARBA00004141"/>
    </source>
</evidence>
<feature type="domain" description="Major facilitator superfamily (MFS) profile" evidence="6">
    <location>
        <begin position="1"/>
        <end position="478"/>
    </location>
</feature>
<gene>
    <name evidence="7" type="ORF">B0T26DRAFT_208002</name>
</gene>
<dbReference type="GO" id="GO:0022857">
    <property type="term" value="F:transmembrane transporter activity"/>
    <property type="evidence" value="ECO:0007669"/>
    <property type="project" value="InterPro"/>
</dbReference>
<dbReference type="InterPro" id="IPR036259">
    <property type="entry name" value="MFS_trans_sf"/>
</dbReference>
<evidence type="ECO:0000256" key="3">
    <source>
        <dbReference type="ARBA" id="ARBA00022989"/>
    </source>
</evidence>
<name>A0AA40E256_9PEZI</name>
<dbReference type="EMBL" id="JAUIRO010000003">
    <property type="protein sequence ID" value="KAK0722212.1"/>
    <property type="molecule type" value="Genomic_DNA"/>
</dbReference>
<evidence type="ECO:0000313" key="8">
    <source>
        <dbReference type="Proteomes" id="UP001172101"/>
    </source>
</evidence>
<dbReference type="PRINTS" id="PR01036">
    <property type="entry name" value="TCRTETB"/>
</dbReference>
<proteinExistence type="predicted"/>
<feature type="transmembrane region" description="Helical" evidence="5">
    <location>
        <begin position="26"/>
        <end position="46"/>
    </location>
</feature>
<dbReference type="Proteomes" id="UP001172101">
    <property type="component" value="Unassembled WGS sequence"/>
</dbReference>